<gene>
    <name evidence="2" type="ORF">g.399</name>
</gene>
<proteinExistence type="predicted"/>
<feature type="non-terminal residue" evidence="2">
    <location>
        <position position="175"/>
    </location>
</feature>
<evidence type="ECO:0000256" key="1">
    <source>
        <dbReference type="SAM" id="MobiDB-lite"/>
    </source>
</evidence>
<dbReference type="AlphaFoldDB" id="A0A1B6DC33"/>
<accession>A0A1B6DC33</accession>
<protein>
    <submittedName>
        <fullName evidence="2">Uncharacterized protein</fullName>
    </submittedName>
</protein>
<name>A0A1B6DC33_9HEMI</name>
<evidence type="ECO:0000313" key="2">
    <source>
        <dbReference type="EMBL" id="JAS23200.1"/>
    </source>
</evidence>
<organism evidence="2">
    <name type="scientific">Clastoptera arizonana</name>
    <name type="common">Arizona spittle bug</name>
    <dbReference type="NCBI Taxonomy" id="38151"/>
    <lineage>
        <taxon>Eukaryota</taxon>
        <taxon>Metazoa</taxon>
        <taxon>Ecdysozoa</taxon>
        <taxon>Arthropoda</taxon>
        <taxon>Hexapoda</taxon>
        <taxon>Insecta</taxon>
        <taxon>Pterygota</taxon>
        <taxon>Neoptera</taxon>
        <taxon>Paraneoptera</taxon>
        <taxon>Hemiptera</taxon>
        <taxon>Auchenorrhyncha</taxon>
        <taxon>Cercopoidea</taxon>
        <taxon>Clastopteridae</taxon>
        <taxon>Clastoptera</taxon>
    </lineage>
</organism>
<feature type="region of interest" description="Disordered" evidence="1">
    <location>
        <begin position="1"/>
        <end position="23"/>
    </location>
</feature>
<sequence length="175" mass="20463">MHLIKKKTMTTQSVKQTRKKEEKEFVKLKPKDPNNLSMKELKDQLKTIESQISFVERKMLPIENQPKIKIKEIDLFTGPEKIHFSKIYYPEDYMEGKGRKQEKILGSVSNASNKLSNKIITSENKSSVNETKVLLEKIKEDLQAWRVQHPEDVIILKQQRNMSTIYEDSNSIENA</sequence>
<dbReference type="EMBL" id="GEDC01014098">
    <property type="protein sequence ID" value="JAS23200.1"/>
    <property type="molecule type" value="Transcribed_RNA"/>
</dbReference>
<reference evidence="2" key="1">
    <citation type="submission" date="2015-12" db="EMBL/GenBank/DDBJ databases">
        <title>De novo transcriptome assembly of four potential Pierce s Disease insect vectors from Arizona vineyards.</title>
        <authorList>
            <person name="Tassone E.E."/>
        </authorList>
    </citation>
    <scope>NUCLEOTIDE SEQUENCE</scope>
</reference>